<evidence type="ECO:0000259" key="1">
    <source>
        <dbReference type="Pfam" id="PF00583"/>
    </source>
</evidence>
<dbReference type="AlphaFoldDB" id="A0A1X7AF26"/>
<dbReference type="SUPFAM" id="SSF55729">
    <property type="entry name" value="Acyl-CoA N-acyltransferases (Nat)"/>
    <property type="match status" value="1"/>
</dbReference>
<sequence>MLKEYIVEKLNSSSVDDVASLIVSVFMEREPLAMLDSSDGNEFKVYLTNLGTRAAQTGMSLVARCRFSNRVVGAVICADLAGAHHGEDEGGDADPIEVMVEKLNSDYFGQTSPESGQYFSIKFIAASADFTGQGMVTDLIEQSLQIAQEKGFVFAHTEASGNISQHMFMNKFGFVEKNAIAYSEFTLNDAQPFAAVQGHKGIKLLIKSL</sequence>
<keyword evidence="3" id="KW-1185">Reference proteome</keyword>
<dbReference type="InterPro" id="IPR016181">
    <property type="entry name" value="Acyl_CoA_acyltransferase"/>
</dbReference>
<protein>
    <recommendedName>
        <fullName evidence="1">N-acetyltransferase domain-containing protein</fullName>
    </recommendedName>
</protein>
<organism evidence="2 3">
    <name type="scientific">Parendozoicomonas haliclonae</name>
    <dbReference type="NCBI Taxonomy" id="1960125"/>
    <lineage>
        <taxon>Bacteria</taxon>
        <taxon>Pseudomonadati</taxon>
        <taxon>Pseudomonadota</taxon>
        <taxon>Gammaproteobacteria</taxon>
        <taxon>Oceanospirillales</taxon>
        <taxon>Endozoicomonadaceae</taxon>
        <taxon>Parendozoicomonas</taxon>
    </lineage>
</organism>
<dbReference type="EMBL" id="FWPT01000001">
    <property type="protein sequence ID" value="SMA34621.1"/>
    <property type="molecule type" value="Genomic_DNA"/>
</dbReference>
<dbReference type="Gene3D" id="3.40.630.30">
    <property type="match status" value="1"/>
</dbReference>
<dbReference type="PANTHER" id="PTHR20905:SF1">
    <property type="entry name" value="AT07410P-RELATED"/>
    <property type="match status" value="1"/>
</dbReference>
<name>A0A1X7AF26_9GAMM</name>
<dbReference type="PANTHER" id="PTHR20905">
    <property type="entry name" value="N-ACETYLTRANSFERASE-RELATED"/>
    <property type="match status" value="1"/>
</dbReference>
<dbReference type="GO" id="GO:0008080">
    <property type="term" value="F:N-acetyltransferase activity"/>
    <property type="evidence" value="ECO:0007669"/>
    <property type="project" value="TreeGrafter"/>
</dbReference>
<dbReference type="OrthoDB" id="6196452at2"/>
<gene>
    <name evidence="2" type="ORF">EHSB41UT_00425</name>
</gene>
<reference evidence="2 3" key="1">
    <citation type="submission" date="2017-03" db="EMBL/GenBank/DDBJ databases">
        <authorList>
            <person name="Afonso C.L."/>
            <person name="Miller P.J."/>
            <person name="Scott M.A."/>
            <person name="Spackman E."/>
            <person name="Goraichik I."/>
            <person name="Dimitrov K.M."/>
            <person name="Suarez D.L."/>
            <person name="Swayne D.E."/>
        </authorList>
    </citation>
    <scope>NUCLEOTIDE SEQUENCE [LARGE SCALE GENOMIC DNA]</scope>
    <source>
        <strain evidence="2">SB41UT1</strain>
    </source>
</reference>
<dbReference type="RefSeq" id="WP_087106414.1">
    <property type="nucleotide sequence ID" value="NZ_CBCSCN010000004.1"/>
</dbReference>
<evidence type="ECO:0000313" key="2">
    <source>
        <dbReference type="EMBL" id="SMA34621.1"/>
    </source>
</evidence>
<dbReference type="Pfam" id="PF00583">
    <property type="entry name" value="Acetyltransf_1"/>
    <property type="match status" value="1"/>
</dbReference>
<feature type="domain" description="N-acetyltransferase" evidence="1">
    <location>
        <begin position="108"/>
        <end position="174"/>
    </location>
</feature>
<proteinExistence type="predicted"/>
<dbReference type="Proteomes" id="UP000196573">
    <property type="component" value="Unassembled WGS sequence"/>
</dbReference>
<dbReference type="InterPro" id="IPR000182">
    <property type="entry name" value="GNAT_dom"/>
</dbReference>
<evidence type="ECO:0000313" key="3">
    <source>
        <dbReference type="Proteomes" id="UP000196573"/>
    </source>
</evidence>
<accession>A0A1X7AF26</accession>